<sequence>MVSATSTLASKTPLPDGHFLFTSESVGEGHPDKICDQVSDAILDACLKDDPWSKVACETASKTGMIMVFGEITTSAPLDYQKIIRDTIKNIGYDHSDKGFDYKTCNVLVAIEQQSPDIAQGLDHGNLENHGAGDQGIMFGYATDETEELMPLTLVLAHQLNKKMADERRKEGGLNWLRADSKTQVTIEYKKEAASGAVTPIRVDTIVVSTQHAEEISTEDLRTEVMEKIIKAVIPAKLLDDRTIYHIQPSGRFVIGGPQGDAGLTGRKIIVDSYGGWGAHGGGAFSGKDWSKVDRSGAYAARWIAKSLIAAGLARRILVQLSYAIGVAEPLSIFVDSYGTAKGKTDAELVDVIKKNWDLRPGVVVKELDLQRPIYAQTASYGHFGNPNYPWEKPKQLKL</sequence>
<keyword evidence="5 11" id="KW-0479">Metal-binding</keyword>
<dbReference type="Pfam" id="PF02773">
    <property type="entry name" value="S-AdoMet_synt_C"/>
    <property type="match status" value="1"/>
</dbReference>
<evidence type="ECO:0000256" key="7">
    <source>
        <dbReference type="ARBA" id="ARBA00022840"/>
    </source>
</evidence>
<comment type="caution">
    <text evidence="16">The sequence shown here is derived from an EMBL/GenBank/DDBJ whole genome shotgun (WGS) entry which is preliminary data.</text>
</comment>
<evidence type="ECO:0000259" key="15">
    <source>
        <dbReference type="Pfam" id="PF02773"/>
    </source>
</evidence>
<dbReference type="GO" id="GO:0004478">
    <property type="term" value="F:methionine adenosyltransferase activity"/>
    <property type="evidence" value="ECO:0007669"/>
    <property type="project" value="UniProtKB-EC"/>
</dbReference>
<dbReference type="SUPFAM" id="SSF55973">
    <property type="entry name" value="S-adenosylmethionine synthetase"/>
    <property type="match status" value="3"/>
</dbReference>
<dbReference type="InterPro" id="IPR002133">
    <property type="entry name" value="S-AdoMet_synthetase"/>
</dbReference>
<keyword evidence="7 11" id="KW-0067">ATP-binding</keyword>
<evidence type="ECO:0000256" key="6">
    <source>
        <dbReference type="ARBA" id="ARBA00022741"/>
    </source>
</evidence>
<evidence type="ECO:0000256" key="11">
    <source>
        <dbReference type="RuleBase" id="RU000541"/>
    </source>
</evidence>
<dbReference type="HAMAP" id="MF_00086">
    <property type="entry name" value="S_AdoMet_synth1"/>
    <property type="match status" value="1"/>
</dbReference>
<evidence type="ECO:0000256" key="1">
    <source>
        <dbReference type="ARBA" id="ARBA00005224"/>
    </source>
</evidence>
<dbReference type="GO" id="GO:0046872">
    <property type="term" value="F:metal ion binding"/>
    <property type="evidence" value="ECO:0007669"/>
    <property type="project" value="UniProtKB-KW"/>
</dbReference>
<dbReference type="Pfam" id="PF00438">
    <property type="entry name" value="S-AdoMet_synt_N"/>
    <property type="match status" value="1"/>
</dbReference>
<dbReference type="Gene3D" id="3.30.300.10">
    <property type="match status" value="3"/>
</dbReference>
<protein>
    <recommendedName>
        <fullName evidence="11">S-adenosylmethionine synthase</fullName>
        <ecNumber evidence="11">2.5.1.6</ecNumber>
    </recommendedName>
</protein>
<dbReference type="InterPro" id="IPR022628">
    <property type="entry name" value="S-AdoMet_synt_N"/>
</dbReference>
<dbReference type="Proteomes" id="UP000886653">
    <property type="component" value="Unassembled WGS sequence"/>
</dbReference>
<gene>
    <name evidence="16" type="ORF">CROQUDRAFT_95051</name>
</gene>
<dbReference type="PROSITE" id="PS00377">
    <property type="entry name" value="ADOMET_SYNTHASE_2"/>
    <property type="match status" value="1"/>
</dbReference>
<dbReference type="InterPro" id="IPR022629">
    <property type="entry name" value="S-AdoMet_synt_central"/>
</dbReference>
<dbReference type="InterPro" id="IPR022636">
    <property type="entry name" value="S-AdoMet_synthetase_sfam"/>
</dbReference>
<dbReference type="InterPro" id="IPR022631">
    <property type="entry name" value="ADOMET_SYNTHASE_CS"/>
</dbReference>
<evidence type="ECO:0000256" key="9">
    <source>
        <dbReference type="ARBA" id="ARBA00022958"/>
    </source>
</evidence>
<keyword evidence="6 11" id="KW-0547">Nucleotide-binding</keyword>
<name>A0A9P6TBB8_9BASI</name>
<evidence type="ECO:0000256" key="2">
    <source>
        <dbReference type="ARBA" id="ARBA00009685"/>
    </source>
</evidence>
<dbReference type="GO" id="GO:0006730">
    <property type="term" value="P:one-carbon metabolic process"/>
    <property type="evidence" value="ECO:0007669"/>
    <property type="project" value="UniProtKB-KW"/>
</dbReference>
<proteinExistence type="inferred from homology"/>
<comment type="similarity">
    <text evidence="2 12">Belongs to the AdoMet synthase family.</text>
</comment>
<feature type="domain" description="S-adenosylmethionine synthetase N-terminal" evidence="13">
    <location>
        <begin position="19"/>
        <end position="116"/>
    </location>
</feature>
<dbReference type="OrthoDB" id="5852090at2759"/>
<comment type="cofactor">
    <cofactor evidence="11">
        <name>K(+)</name>
        <dbReference type="ChEBI" id="CHEBI:29103"/>
    </cofactor>
    <text evidence="11">Binds 1 potassium ion per subunit. The potassium ion interacts primarily with the substrate.</text>
</comment>
<evidence type="ECO:0000259" key="14">
    <source>
        <dbReference type="Pfam" id="PF02772"/>
    </source>
</evidence>
<evidence type="ECO:0000256" key="8">
    <source>
        <dbReference type="ARBA" id="ARBA00022842"/>
    </source>
</evidence>
<dbReference type="GO" id="GO:0006556">
    <property type="term" value="P:S-adenosylmethionine biosynthetic process"/>
    <property type="evidence" value="ECO:0007669"/>
    <property type="project" value="InterPro"/>
</dbReference>
<dbReference type="PROSITE" id="PS00376">
    <property type="entry name" value="ADOMET_SYNTHASE_1"/>
    <property type="match status" value="1"/>
</dbReference>
<keyword evidence="9 11" id="KW-0630">Potassium</keyword>
<dbReference type="CDD" id="cd18079">
    <property type="entry name" value="S-AdoMet_synt"/>
    <property type="match status" value="1"/>
</dbReference>
<evidence type="ECO:0000313" key="17">
    <source>
        <dbReference type="Proteomes" id="UP000886653"/>
    </source>
</evidence>
<evidence type="ECO:0000256" key="12">
    <source>
        <dbReference type="RuleBase" id="RU004462"/>
    </source>
</evidence>
<dbReference type="GO" id="GO:0005524">
    <property type="term" value="F:ATP binding"/>
    <property type="evidence" value="ECO:0007669"/>
    <property type="project" value="UniProtKB-KW"/>
</dbReference>
<comment type="cofactor">
    <cofactor evidence="11">
        <name>Mg(2+)</name>
        <dbReference type="ChEBI" id="CHEBI:18420"/>
    </cofactor>
    <text evidence="11">Binds 2 magnesium ions per subunit. The magnesium ions interact primarily with the substrate.</text>
</comment>
<dbReference type="EMBL" id="MU167295">
    <property type="protein sequence ID" value="KAG0144458.1"/>
    <property type="molecule type" value="Genomic_DNA"/>
</dbReference>
<evidence type="ECO:0000259" key="13">
    <source>
        <dbReference type="Pfam" id="PF00438"/>
    </source>
</evidence>
<evidence type="ECO:0000256" key="4">
    <source>
        <dbReference type="ARBA" id="ARBA00022679"/>
    </source>
</evidence>
<dbReference type="AlphaFoldDB" id="A0A9P6TBB8"/>
<keyword evidence="17" id="KW-1185">Reference proteome</keyword>
<dbReference type="FunFam" id="3.30.300.10:FF:000004">
    <property type="entry name" value="S-adenosylmethionine synthase"/>
    <property type="match status" value="1"/>
</dbReference>
<dbReference type="PIRSF" id="PIRSF000497">
    <property type="entry name" value="MAT"/>
    <property type="match status" value="1"/>
</dbReference>
<evidence type="ECO:0000256" key="10">
    <source>
        <dbReference type="ARBA" id="ARBA00048344"/>
    </source>
</evidence>
<reference evidence="16" key="1">
    <citation type="submission" date="2013-11" db="EMBL/GenBank/DDBJ databases">
        <title>Genome sequence of the fusiform rust pathogen reveals effectors for host alternation and coevolution with pine.</title>
        <authorList>
            <consortium name="DOE Joint Genome Institute"/>
            <person name="Smith K."/>
            <person name="Pendleton A."/>
            <person name="Kubisiak T."/>
            <person name="Anderson C."/>
            <person name="Salamov A."/>
            <person name="Aerts A."/>
            <person name="Riley R."/>
            <person name="Clum A."/>
            <person name="Lindquist E."/>
            <person name="Ence D."/>
            <person name="Campbell M."/>
            <person name="Kronenberg Z."/>
            <person name="Feau N."/>
            <person name="Dhillon B."/>
            <person name="Hamelin R."/>
            <person name="Burleigh J."/>
            <person name="Smith J."/>
            <person name="Yandell M."/>
            <person name="Nelson C."/>
            <person name="Grigoriev I."/>
            <person name="Davis J."/>
        </authorList>
    </citation>
    <scope>NUCLEOTIDE SEQUENCE</scope>
    <source>
        <strain evidence="16">G11</strain>
    </source>
</reference>
<keyword evidence="4 11" id="KW-0808">Transferase</keyword>
<evidence type="ECO:0000313" key="16">
    <source>
        <dbReference type="EMBL" id="KAG0144458.1"/>
    </source>
</evidence>
<dbReference type="NCBIfam" id="TIGR01034">
    <property type="entry name" value="metK"/>
    <property type="match status" value="1"/>
</dbReference>
<comment type="pathway">
    <text evidence="1 11">Amino-acid biosynthesis; S-adenosyl-L-methionine biosynthesis; S-adenosyl-L-methionine from L-methionine: step 1/1.</text>
</comment>
<accession>A0A9P6TBB8</accession>
<dbReference type="FunFam" id="3.30.300.10:FF:000001">
    <property type="entry name" value="S-adenosylmethionine synthase"/>
    <property type="match status" value="1"/>
</dbReference>
<organism evidence="16 17">
    <name type="scientific">Cronartium quercuum f. sp. fusiforme G11</name>
    <dbReference type="NCBI Taxonomy" id="708437"/>
    <lineage>
        <taxon>Eukaryota</taxon>
        <taxon>Fungi</taxon>
        <taxon>Dikarya</taxon>
        <taxon>Basidiomycota</taxon>
        <taxon>Pucciniomycotina</taxon>
        <taxon>Pucciniomycetes</taxon>
        <taxon>Pucciniales</taxon>
        <taxon>Coleosporiaceae</taxon>
        <taxon>Cronartium</taxon>
    </lineage>
</organism>
<comment type="function">
    <text evidence="11">Catalyzes the formation of S-adenosylmethionine from methionine and ATP.</text>
</comment>
<dbReference type="PANTHER" id="PTHR11964">
    <property type="entry name" value="S-ADENOSYLMETHIONINE SYNTHETASE"/>
    <property type="match status" value="1"/>
</dbReference>
<dbReference type="EC" id="2.5.1.6" evidence="11"/>
<dbReference type="GO" id="GO:0006555">
    <property type="term" value="P:methionine metabolic process"/>
    <property type="evidence" value="ECO:0007669"/>
    <property type="project" value="UniProtKB-ARBA"/>
</dbReference>
<keyword evidence="8 11" id="KW-0460">Magnesium</keyword>
<evidence type="ECO:0000256" key="5">
    <source>
        <dbReference type="ARBA" id="ARBA00022723"/>
    </source>
</evidence>
<evidence type="ECO:0000256" key="3">
    <source>
        <dbReference type="ARBA" id="ARBA00022563"/>
    </source>
</evidence>
<keyword evidence="3 11" id="KW-0554">One-carbon metabolism</keyword>
<feature type="domain" description="S-adenosylmethionine synthetase C-terminal" evidence="15">
    <location>
        <begin position="255"/>
        <end position="393"/>
    </location>
</feature>
<comment type="catalytic activity">
    <reaction evidence="10 11">
        <text>L-methionine + ATP + H2O = S-adenosyl-L-methionine + phosphate + diphosphate</text>
        <dbReference type="Rhea" id="RHEA:21080"/>
        <dbReference type="ChEBI" id="CHEBI:15377"/>
        <dbReference type="ChEBI" id="CHEBI:30616"/>
        <dbReference type="ChEBI" id="CHEBI:33019"/>
        <dbReference type="ChEBI" id="CHEBI:43474"/>
        <dbReference type="ChEBI" id="CHEBI:57844"/>
        <dbReference type="ChEBI" id="CHEBI:59789"/>
        <dbReference type="EC" id="2.5.1.6"/>
    </reaction>
</comment>
<feature type="domain" description="S-adenosylmethionine synthetase central" evidence="14">
    <location>
        <begin position="130"/>
        <end position="253"/>
    </location>
</feature>
<dbReference type="Pfam" id="PF02772">
    <property type="entry name" value="S-AdoMet_synt_M"/>
    <property type="match status" value="1"/>
</dbReference>
<dbReference type="FunFam" id="3.30.300.10:FF:000003">
    <property type="entry name" value="S-adenosylmethionine synthase"/>
    <property type="match status" value="1"/>
</dbReference>
<dbReference type="InterPro" id="IPR022630">
    <property type="entry name" value="S-AdoMet_synt_C"/>
</dbReference>